<protein>
    <recommendedName>
        <fullName evidence="3">Senescence domain-containing protein</fullName>
    </recommendedName>
</protein>
<gene>
    <name evidence="1" type="ORF">BCR37DRAFT_390610</name>
</gene>
<evidence type="ECO:0000313" key="1">
    <source>
        <dbReference type="EMBL" id="ORY86879.1"/>
    </source>
</evidence>
<dbReference type="GeneID" id="63787482"/>
<proteinExistence type="predicted"/>
<dbReference type="Proteomes" id="UP000193685">
    <property type="component" value="Unassembled WGS sequence"/>
</dbReference>
<organism evidence="1 2">
    <name type="scientific">Protomyces lactucae-debilis</name>
    <dbReference type="NCBI Taxonomy" id="2754530"/>
    <lineage>
        <taxon>Eukaryota</taxon>
        <taxon>Fungi</taxon>
        <taxon>Dikarya</taxon>
        <taxon>Ascomycota</taxon>
        <taxon>Taphrinomycotina</taxon>
        <taxon>Taphrinomycetes</taxon>
        <taxon>Taphrinales</taxon>
        <taxon>Protomycetaceae</taxon>
        <taxon>Protomyces</taxon>
    </lineage>
</organism>
<name>A0A1Y2FSG1_PROLT</name>
<sequence>MKLEQVKAVQVVAADTFPLAEGALYLEEIEESTLLLRIGETFAVTLKSDTIAGTTDDGAFVLVIKSDAADLTIRIDVAKETTEAELEAFERILVDAGYMLTGPQADADQLARTIGRIAGQAADSLSGFARSGLGTVRGNTRFSETTHFVSERSAEGAKALSIQAQKVSSWLGKSVQSFGSLLGESLGTRGAIDDASHAAEGTVRREAVDTAKDVAEAGQILSNGVGEGAETVGSAAAKAIDAQVRQTHGEEGVKLAQEARTTASGAGKVAGTVAMETSGTVHAGHLATGAVSSK</sequence>
<dbReference type="OMA" id="YLFTPQV"/>
<dbReference type="RefSeq" id="XP_040727735.1">
    <property type="nucleotide sequence ID" value="XM_040870883.1"/>
</dbReference>
<keyword evidence="2" id="KW-1185">Reference proteome</keyword>
<evidence type="ECO:0000313" key="2">
    <source>
        <dbReference type="Proteomes" id="UP000193685"/>
    </source>
</evidence>
<dbReference type="AlphaFoldDB" id="A0A1Y2FSG1"/>
<evidence type="ECO:0008006" key="3">
    <source>
        <dbReference type="Google" id="ProtNLM"/>
    </source>
</evidence>
<dbReference type="OrthoDB" id="5373420at2759"/>
<accession>A0A1Y2FSG1</accession>
<comment type="caution">
    <text evidence="1">The sequence shown here is derived from an EMBL/GenBank/DDBJ whole genome shotgun (WGS) entry which is preliminary data.</text>
</comment>
<dbReference type="EMBL" id="MCFI01000002">
    <property type="protein sequence ID" value="ORY86879.1"/>
    <property type="molecule type" value="Genomic_DNA"/>
</dbReference>
<reference evidence="1 2" key="1">
    <citation type="submission" date="2016-07" db="EMBL/GenBank/DDBJ databases">
        <title>Pervasive Adenine N6-methylation of Active Genes in Fungi.</title>
        <authorList>
            <consortium name="DOE Joint Genome Institute"/>
            <person name="Mondo S.J."/>
            <person name="Dannebaum R.O."/>
            <person name="Kuo R.C."/>
            <person name="Labutti K."/>
            <person name="Haridas S."/>
            <person name="Kuo A."/>
            <person name="Salamov A."/>
            <person name="Ahrendt S.R."/>
            <person name="Lipzen A."/>
            <person name="Sullivan W."/>
            <person name="Andreopoulos W.B."/>
            <person name="Clum A."/>
            <person name="Lindquist E."/>
            <person name="Daum C."/>
            <person name="Ramamoorthy G.K."/>
            <person name="Gryganskyi A."/>
            <person name="Culley D."/>
            <person name="Magnuson J.K."/>
            <person name="James T.Y."/>
            <person name="O'Malley M.A."/>
            <person name="Stajich J.E."/>
            <person name="Spatafora J.W."/>
            <person name="Visel A."/>
            <person name="Grigoriev I.V."/>
        </authorList>
    </citation>
    <scope>NUCLEOTIDE SEQUENCE [LARGE SCALE GENOMIC DNA]</scope>
    <source>
        <strain evidence="1 2">12-1054</strain>
    </source>
</reference>